<dbReference type="Proteomes" id="UP000193207">
    <property type="component" value="Unassembled WGS sequence"/>
</dbReference>
<keyword evidence="1" id="KW-0812">Transmembrane</keyword>
<feature type="transmembrane region" description="Helical" evidence="1">
    <location>
        <begin position="33"/>
        <end position="50"/>
    </location>
</feature>
<evidence type="ECO:0000313" key="3">
    <source>
        <dbReference type="Proteomes" id="UP000193207"/>
    </source>
</evidence>
<dbReference type="AlphaFoldDB" id="A0A1X6ZVM8"/>
<accession>A0A1X6ZVM8</accession>
<keyword evidence="1" id="KW-1133">Transmembrane helix</keyword>
<dbReference type="EMBL" id="FWFU01000004">
    <property type="protein sequence ID" value="SLN62192.1"/>
    <property type="molecule type" value="Genomic_DNA"/>
</dbReference>
<reference evidence="2 3" key="1">
    <citation type="submission" date="2017-03" db="EMBL/GenBank/DDBJ databases">
        <authorList>
            <person name="Afonso C.L."/>
            <person name="Miller P.J."/>
            <person name="Scott M.A."/>
            <person name="Spackman E."/>
            <person name="Goraichik I."/>
            <person name="Dimitrov K.M."/>
            <person name="Suarez D.L."/>
            <person name="Swayne D.E."/>
        </authorList>
    </citation>
    <scope>NUCLEOTIDE SEQUENCE [LARGE SCALE GENOMIC DNA]</scope>
    <source>
        <strain evidence="2 3">CECT 8110</strain>
    </source>
</reference>
<keyword evidence="1" id="KW-0472">Membrane</keyword>
<sequence>MDHDLALIVGLVLIILSIPSIIAAFSDGHAPRVAAFTIIAGGALLVWAISSKPGGYTISDVPDTFVRVVARYLP</sequence>
<proteinExistence type="predicted"/>
<organism evidence="2 3">
    <name type="scientific">Roseovarius halotolerans</name>
    <dbReference type="NCBI Taxonomy" id="505353"/>
    <lineage>
        <taxon>Bacteria</taxon>
        <taxon>Pseudomonadati</taxon>
        <taxon>Pseudomonadota</taxon>
        <taxon>Alphaproteobacteria</taxon>
        <taxon>Rhodobacterales</taxon>
        <taxon>Roseobacteraceae</taxon>
        <taxon>Roseovarius</taxon>
    </lineage>
</organism>
<name>A0A1X6ZVM8_9RHOB</name>
<evidence type="ECO:0000313" key="2">
    <source>
        <dbReference type="EMBL" id="SLN62192.1"/>
    </source>
</evidence>
<dbReference type="RefSeq" id="WP_085819012.1">
    <property type="nucleotide sequence ID" value="NZ_FWFU01000004.1"/>
</dbReference>
<evidence type="ECO:0008006" key="4">
    <source>
        <dbReference type="Google" id="ProtNLM"/>
    </source>
</evidence>
<keyword evidence="3" id="KW-1185">Reference proteome</keyword>
<evidence type="ECO:0000256" key="1">
    <source>
        <dbReference type="SAM" id="Phobius"/>
    </source>
</evidence>
<protein>
    <recommendedName>
        <fullName evidence="4">50S ribosomal protein L35</fullName>
    </recommendedName>
</protein>
<gene>
    <name evidence="2" type="ORF">ROH8110_03505</name>
</gene>
<dbReference type="OrthoDB" id="7875801at2"/>